<evidence type="ECO:0000259" key="3">
    <source>
        <dbReference type="PROSITE" id="PS51186"/>
    </source>
</evidence>
<dbReference type="Proteomes" id="UP000604737">
    <property type="component" value="Unassembled WGS sequence"/>
</dbReference>
<dbReference type="InterPro" id="IPR050832">
    <property type="entry name" value="Bact_Acetyltransf"/>
</dbReference>
<comment type="caution">
    <text evidence="4">The sequence shown here is derived from an EMBL/GenBank/DDBJ whole genome shotgun (WGS) entry which is preliminary data.</text>
</comment>
<evidence type="ECO:0000256" key="1">
    <source>
        <dbReference type="ARBA" id="ARBA00022679"/>
    </source>
</evidence>
<keyword evidence="1" id="KW-0808">Transferase</keyword>
<dbReference type="PROSITE" id="PS51186">
    <property type="entry name" value="GNAT"/>
    <property type="match status" value="1"/>
</dbReference>
<protein>
    <submittedName>
        <fullName evidence="4">N-acetyltransferase</fullName>
    </submittedName>
</protein>
<gene>
    <name evidence="4" type="ORF">GCM10007350_35520</name>
</gene>
<keyword evidence="2" id="KW-0012">Acyltransferase</keyword>
<dbReference type="CDD" id="cd04301">
    <property type="entry name" value="NAT_SF"/>
    <property type="match status" value="1"/>
</dbReference>
<reference evidence="5" key="1">
    <citation type="journal article" date="2019" name="Int. J. Syst. Evol. Microbiol.">
        <title>The Global Catalogue of Microorganisms (GCM) 10K type strain sequencing project: providing services to taxonomists for standard genome sequencing and annotation.</title>
        <authorList>
            <consortium name="The Broad Institute Genomics Platform"/>
            <consortium name="The Broad Institute Genome Sequencing Center for Infectious Disease"/>
            <person name="Wu L."/>
            <person name="Ma J."/>
        </authorList>
    </citation>
    <scope>NUCLEOTIDE SEQUENCE [LARGE SCALE GENOMIC DNA]</scope>
    <source>
        <strain evidence="5">KCTC 23701</strain>
    </source>
</reference>
<dbReference type="EMBL" id="BMYO01000011">
    <property type="protein sequence ID" value="GHD69150.1"/>
    <property type="molecule type" value="Genomic_DNA"/>
</dbReference>
<evidence type="ECO:0000256" key="2">
    <source>
        <dbReference type="ARBA" id="ARBA00023315"/>
    </source>
</evidence>
<feature type="domain" description="N-acetyltransferase" evidence="3">
    <location>
        <begin position="3"/>
        <end position="169"/>
    </location>
</feature>
<accession>A0ABQ3H590</accession>
<keyword evidence="5" id="KW-1185">Reference proteome</keyword>
<evidence type="ECO:0000313" key="4">
    <source>
        <dbReference type="EMBL" id="GHD69150.1"/>
    </source>
</evidence>
<dbReference type="RefSeq" id="WP_189462302.1">
    <property type="nucleotide sequence ID" value="NZ_BMYO01000011.1"/>
</dbReference>
<dbReference type="InterPro" id="IPR016181">
    <property type="entry name" value="Acyl_CoA_acyltransferase"/>
</dbReference>
<proteinExistence type="predicted"/>
<dbReference type="InterPro" id="IPR000182">
    <property type="entry name" value="GNAT_dom"/>
</dbReference>
<dbReference type="Gene3D" id="3.40.630.30">
    <property type="match status" value="1"/>
</dbReference>
<dbReference type="SUPFAM" id="SSF55729">
    <property type="entry name" value="Acyl-CoA N-acyltransferases (Nat)"/>
    <property type="match status" value="1"/>
</dbReference>
<organism evidence="4 5">
    <name type="scientific">Jeongeupia chitinilytica</name>
    <dbReference type="NCBI Taxonomy" id="1041641"/>
    <lineage>
        <taxon>Bacteria</taxon>
        <taxon>Pseudomonadati</taxon>
        <taxon>Pseudomonadota</taxon>
        <taxon>Betaproteobacteria</taxon>
        <taxon>Neisseriales</taxon>
        <taxon>Chitinibacteraceae</taxon>
        <taxon>Jeongeupia</taxon>
    </lineage>
</organism>
<dbReference type="Pfam" id="PF00583">
    <property type="entry name" value="Acetyltransf_1"/>
    <property type="match status" value="1"/>
</dbReference>
<dbReference type="PANTHER" id="PTHR43877">
    <property type="entry name" value="AMINOALKYLPHOSPHONATE N-ACETYLTRANSFERASE-RELATED-RELATED"/>
    <property type="match status" value="1"/>
</dbReference>
<name>A0ABQ3H590_9NEIS</name>
<sequence length="171" mass="18488">MTTTIRRLIPADAPRYQALRLAALRDTPSAFGSSYEAEKDTPVATIEARLAPAPDRGLFGAFDGDVLVGTAGLARESMTKLRHKAILWGMYVAPGYRQRGLAGALVHEAVALAKSVDDLRQINLSVNAGNTAALRLYEAAGFRRYGHEPDALLVDGEFHDEILMRLALQAA</sequence>
<evidence type="ECO:0000313" key="5">
    <source>
        <dbReference type="Proteomes" id="UP000604737"/>
    </source>
</evidence>